<keyword evidence="3" id="KW-1185">Reference proteome</keyword>
<proteinExistence type="predicted"/>
<name>A0AA35QSY1_GEOBA</name>
<keyword evidence="1" id="KW-0732">Signal</keyword>
<dbReference type="PANTHER" id="PTHR34387:SF1">
    <property type="entry name" value="PERIPLASMIC IMMUNOGENIC PROTEIN"/>
    <property type="match status" value="1"/>
</dbReference>
<dbReference type="PANTHER" id="PTHR34387">
    <property type="entry name" value="SLR1258 PROTEIN"/>
    <property type="match status" value="1"/>
</dbReference>
<dbReference type="Gene3D" id="3.30.110.170">
    <property type="entry name" value="Protein of unknown function (DUF541), domain 1"/>
    <property type="match status" value="1"/>
</dbReference>
<dbReference type="Proteomes" id="UP001174909">
    <property type="component" value="Unassembled WGS sequence"/>
</dbReference>
<dbReference type="AlphaFoldDB" id="A0AA35QSY1"/>
<dbReference type="Pfam" id="PF04402">
    <property type="entry name" value="SIMPL"/>
    <property type="match status" value="1"/>
</dbReference>
<comment type="caution">
    <text evidence="2">The sequence shown here is derived from an EMBL/GenBank/DDBJ whole genome shotgun (WGS) entry which is preliminary data.</text>
</comment>
<evidence type="ECO:0000256" key="1">
    <source>
        <dbReference type="SAM" id="SignalP"/>
    </source>
</evidence>
<organism evidence="2 3">
    <name type="scientific">Geodia barretti</name>
    <name type="common">Barrett's horny sponge</name>
    <dbReference type="NCBI Taxonomy" id="519541"/>
    <lineage>
        <taxon>Eukaryota</taxon>
        <taxon>Metazoa</taxon>
        <taxon>Porifera</taxon>
        <taxon>Demospongiae</taxon>
        <taxon>Heteroscleromorpha</taxon>
        <taxon>Tetractinellida</taxon>
        <taxon>Astrophorina</taxon>
        <taxon>Geodiidae</taxon>
        <taxon>Geodia</taxon>
    </lineage>
</organism>
<feature type="chain" id="PRO_5041410143" evidence="1">
    <location>
        <begin position="29"/>
        <end position="272"/>
    </location>
</feature>
<evidence type="ECO:0000313" key="2">
    <source>
        <dbReference type="EMBL" id="CAI7989780.1"/>
    </source>
</evidence>
<reference evidence="2" key="1">
    <citation type="submission" date="2023-03" db="EMBL/GenBank/DDBJ databases">
        <authorList>
            <person name="Steffen K."/>
            <person name="Cardenas P."/>
        </authorList>
    </citation>
    <scope>NUCLEOTIDE SEQUENCE</scope>
</reference>
<protein>
    <submittedName>
        <fullName evidence="2">26 kDa periplasmic immunogenic protein</fullName>
    </submittedName>
</protein>
<sequence length="272" mass="28386">MKRTAAILIAVAAVIATFGLVSLDRSEAATSPAAGTSAIEKAVPAAYGSDGSGIWVSGEGTISVAPDIATLDFGVETNAATVSEANNLASTAMDAIVEALKARGVKDEDMQTSRFSVYPRYNYVEEEVDGVRSSREVLTGYRVNNRATVKLRDLDAIGEVIDEVVTAGGDVVRISNIRFTLEDPKPRMAELREMAVADAKAKAEHLAELSDVAVGRLIYISEGAAAPSVGGFAERSFGLESAYAFSAAQAAPSVSGGEVTLSLRVQAGFAIY</sequence>
<evidence type="ECO:0000313" key="3">
    <source>
        <dbReference type="Proteomes" id="UP001174909"/>
    </source>
</evidence>
<dbReference type="InterPro" id="IPR052022">
    <property type="entry name" value="26kDa_periplasmic_antigen"/>
</dbReference>
<dbReference type="EMBL" id="CASHTH010000036">
    <property type="protein sequence ID" value="CAI7989780.1"/>
    <property type="molecule type" value="Genomic_DNA"/>
</dbReference>
<dbReference type="GO" id="GO:0006974">
    <property type="term" value="P:DNA damage response"/>
    <property type="evidence" value="ECO:0007669"/>
    <property type="project" value="TreeGrafter"/>
</dbReference>
<accession>A0AA35QSY1</accession>
<dbReference type="Gene3D" id="3.30.70.2970">
    <property type="entry name" value="Protein of unknown function (DUF541), domain 2"/>
    <property type="match status" value="1"/>
</dbReference>
<dbReference type="InterPro" id="IPR007497">
    <property type="entry name" value="SIMPL/DUF541"/>
</dbReference>
<gene>
    <name evidence="2" type="ORF">GBAR_LOCUS328</name>
</gene>
<feature type="signal peptide" evidence="1">
    <location>
        <begin position="1"/>
        <end position="28"/>
    </location>
</feature>